<feature type="binding site" evidence="7">
    <location>
        <position position="189"/>
    </location>
    <ligand>
        <name>Zn(2+)</name>
        <dbReference type="ChEBI" id="CHEBI:29105"/>
        <label>3</label>
    </ligand>
</feature>
<dbReference type="Pfam" id="PF01261">
    <property type="entry name" value="AP_endonuc_2"/>
    <property type="match status" value="1"/>
</dbReference>
<dbReference type="SUPFAM" id="SSF51658">
    <property type="entry name" value="Xylose isomerase-like"/>
    <property type="match status" value="1"/>
</dbReference>
<accession>A0A097SSR5</accession>
<evidence type="ECO:0000313" key="9">
    <source>
        <dbReference type="EMBL" id="AIV03633.1"/>
    </source>
</evidence>
<gene>
    <name evidence="7" type="primary">nfo</name>
    <name evidence="9" type="ORF">MGM1_2590</name>
</gene>
<comment type="catalytic activity">
    <reaction evidence="7">
        <text>Endonucleolytic cleavage to 5'-phosphooligonucleotide end-products.</text>
        <dbReference type="EC" id="3.1.21.2"/>
    </reaction>
</comment>
<evidence type="ECO:0000256" key="5">
    <source>
        <dbReference type="ARBA" id="ARBA00022833"/>
    </source>
</evidence>
<protein>
    <recommendedName>
        <fullName evidence="7">Probable endonuclease 4</fullName>
        <ecNumber evidence="7">3.1.21.2</ecNumber>
    </recommendedName>
    <alternativeName>
        <fullName evidence="7">Endodeoxyribonuclease IV</fullName>
    </alternativeName>
    <alternativeName>
        <fullName evidence="7">Endonuclease IV</fullName>
    </alternativeName>
</protein>
<dbReference type="Proteomes" id="UP000030066">
    <property type="component" value="Chromosome"/>
</dbReference>
<dbReference type="STRING" id="1318617.MGM1_2590"/>
<feature type="binding site" evidence="7">
    <location>
        <position position="235"/>
    </location>
    <ligand>
        <name>Zn(2+)</name>
        <dbReference type="ChEBI" id="CHEBI:29105"/>
        <label>3</label>
    </ligand>
</feature>
<dbReference type="SMART" id="SM00518">
    <property type="entry name" value="AP2Ec"/>
    <property type="match status" value="1"/>
</dbReference>
<feature type="domain" description="Xylose isomerase-like TIM barrel" evidence="8">
    <location>
        <begin position="27"/>
        <end position="283"/>
    </location>
</feature>
<dbReference type="NCBIfam" id="NF002196">
    <property type="entry name" value="PRK01060.1-1"/>
    <property type="match status" value="1"/>
</dbReference>
<dbReference type="GO" id="GO:0003906">
    <property type="term" value="F:DNA-(apurinic or apyrimidinic site) endonuclease activity"/>
    <property type="evidence" value="ECO:0007669"/>
    <property type="project" value="TreeGrafter"/>
</dbReference>
<feature type="binding site" evidence="7">
    <location>
        <position position="76"/>
    </location>
    <ligand>
        <name>Zn(2+)</name>
        <dbReference type="ChEBI" id="CHEBI:29105"/>
        <label>1</label>
    </ligand>
</feature>
<dbReference type="GO" id="GO:0008833">
    <property type="term" value="F:deoxyribonuclease IV (phage-T4-induced) activity"/>
    <property type="evidence" value="ECO:0007669"/>
    <property type="project" value="UniProtKB-UniRule"/>
</dbReference>
<dbReference type="GO" id="GO:0003677">
    <property type="term" value="F:DNA binding"/>
    <property type="evidence" value="ECO:0007669"/>
    <property type="project" value="InterPro"/>
</dbReference>
<dbReference type="KEGG" id="mgj:MGM1_2590"/>
<dbReference type="InterPro" id="IPR036237">
    <property type="entry name" value="Xyl_isomerase-like_sf"/>
</dbReference>
<evidence type="ECO:0000256" key="1">
    <source>
        <dbReference type="ARBA" id="ARBA00005340"/>
    </source>
</evidence>
<dbReference type="GO" id="GO:0008270">
    <property type="term" value="F:zinc ion binding"/>
    <property type="evidence" value="ECO:0007669"/>
    <property type="project" value="UniProtKB-UniRule"/>
</dbReference>
<dbReference type="HAMAP" id="MF_00152">
    <property type="entry name" value="Nfo"/>
    <property type="match status" value="1"/>
</dbReference>
<name>A0A097SSR5_9BACT</name>
<dbReference type="Gene3D" id="3.20.20.150">
    <property type="entry name" value="Divalent-metal-dependent TIM barrel enzymes"/>
    <property type="match status" value="1"/>
</dbReference>
<dbReference type="eggNOG" id="COG0648">
    <property type="taxonomic scope" value="Bacteria"/>
</dbReference>
<evidence type="ECO:0000259" key="8">
    <source>
        <dbReference type="Pfam" id="PF01261"/>
    </source>
</evidence>
<dbReference type="PROSITE" id="PS00729">
    <property type="entry name" value="AP_NUCLEASE_F2_1"/>
    <property type="match status" value="1"/>
</dbReference>
<keyword evidence="10" id="KW-1185">Reference proteome</keyword>
<dbReference type="InterPro" id="IPR013022">
    <property type="entry name" value="Xyl_isomerase-like_TIM-brl"/>
</dbReference>
<dbReference type="EC" id="3.1.21.2" evidence="7"/>
<evidence type="ECO:0000256" key="4">
    <source>
        <dbReference type="ARBA" id="ARBA00022801"/>
    </source>
</evidence>
<dbReference type="CDD" id="cd00019">
    <property type="entry name" value="AP2Ec"/>
    <property type="match status" value="1"/>
</dbReference>
<keyword evidence="7 9" id="KW-0255">Endonuclease</keyword>
<reference evidence="9 10" key="1">
    <citation type="journal article" date="2014" name="PLoS ONE">
        <title>An emerging Mycoplasma associated with trichomoniasis, vaginal infection and disease.</title>
        <authorList>
            <consortium name="Vaginal Microbiome Consortium"/>
            <person name="Fettweis J.M."/>
            <person name="Serrano M.G."/>
            <person name="Huang B."/>
            <person name="Brooks J.P."/>
            <person name="Glascock A.L."/>
            <person name="Sheth N.U."/>
            <person name="Strauss J.F.III."/>
            <person name="Jefferson K.K."/>
            <person name="Buck G.A."/>
        </authorList>
    </citation>
    <scope>NUCLEOTIDE SEQUENCE [LARGE SCALE GENOMIC DNA]</scope>
    <source>
        <strain evidence="9 10">VCU_M1</strain>
    </source>
</reference>
<dbReference type="HOGENOM" id="CLU_025885_4_1_14"/>
<dbReference type="GO" id="GO:0006284">
    <property type="term" value="P:base-excision repair"/>
    <property type="evidence" value="ECO:0007669"/>
    <property type="project" value="TreeGrafter"/>
</dbReference>
<keyword evidence="6 7" id="KW-0234">DNA repair</keyword>
<dbReference type="PANTHER" id="PTHR21445">
    <property type="entry name" value="ENDONUCLEASE IV ENDODEOXYRIBONUCLEASE IV"/>
    <property type="match status" value="1"/>
</dbReference>
<comment type="cofactor">
    <cofactor evidence="7">
        <name>Zn(2+)</name>
        <dbReference type="ChEBI" id="CHEBI:29105"/>
    </cofactor>
    <text evidence="7">Binds 3 Zn(2+) ions.</text>
</comment>
<comment type="similarity">
    <text evidence="1 7">Belongs to the AP endonuclease 2 family.</text>
</comment>
<dbReference type="InterPro" id="IPR018246">
    <property type="entry name" value="AP_endonuc_F2_Zn_BS"/>
</dbReference>
<dbReference type="PANTHER" id="PTHR21445:SF0">
    <property type="entry name" value="APURINIC-APYRIMIDINIC ENDONUCLEASE"/>
    <property type="match status" value="1"/>
</dbReference>
<dbReference type="GO" id="GO:0008081">
    <property type="term" value="F:phosphoric diester hydrolase activity"/>
    <property type="evidence" value="ECO:0007669"/>
    <property type="project" value="TreeGrafter"/>
</dbReference>
<feature type="binding site" evidence="7">
    <location>
        <position position="186"/>
    </location>
    <ligand>
        <name>Zn(2+)</name>
        <dbReference type="ChEBI" id="CHEBI:29105"/>
        <label>2</label>
    </ligand>
</feature>
<sequence length="295" mass="33722">MSKNDDILIGCHVNMKGPDFLVGSINQALSYKANCLMVYTGPNQSTLRTDLERLKIDEFKTIAKNNNIPLEHVIVHAPYILNLATIDESKYRFSIDFLTKELMRAEAIGAKYLVLHPGNAINTTRIDGMNSIVAAINKIYAKNKFNVILCLETMAGKGNELGNTFEEIAYMLNKINDKEHIGVCLDTCHISDAGYDINQFDDVLEQFDQIIGLNNLKVMHINDSMNPRGARKDRHENLGYGHLGFDILNTIVHHPKLTHIPKILETPWYKGYPLYKEEIQMLHDQKWFDVRKNYE</sequence>
<keyword evidence="3 7" id="KW-0227">DNA damage</keyword>
<dbReference type="NCBIfam" id="TIGR00587">
    <property type="entry name" value="nfo"/>
    <property type="match status" value="1"/>
</dbReference>
<keyword evidence="4 7" id="KW-0378">Hydrolase</keyword>
<evidence type="ECO:0000256" key="7">
    <source>
        <dbReference type="HAMAP-Rule" id="MF_00152"/>
    </source>
</evidence>
<dbReference type="InterPro" id="IPR001719">
    <property type="entry name" value="AP_endonuc_2"/>
</dbReference>
<dbReference type="PROSITE" id="PS51432">
    <property type="entry name" value="AP_NUCLEASE_F2_4"/>
    <property type="match status" value="1"/>
</dbReference>
<evidence type="ECO:0000256" key="6">
    <source>
        <dbReference type="ARBA" id="ARBA00023204"/>
    </source>
</evidence>
<feature type="binding site" evidence="7">
    <location>
        <position position="152"/>
    </location>
    <ligand>
        <name>Zn(2+)</name>
        <dbReference type="ChEBI" id="CHEBI:29105"/>
        <label>1</label>
    </ligand>
</feature>
<dbReference type="EMBL" id="CP007711">
    <property type="protein sequence ID" value="AIV03633.1"/>
    <property type="molecule type" value="Genomic_DNA"/>
</dbReference>
<feature type="binding site" evidence="7">
    <location>
        <position position="265"/>
    </location>
    <ligand>
        <name>Zn(2+)</name>
        <dbReference type="ChEBI" id="CHEBI:29105"/>
        <label>2</label>
    </ligand>
</feature>
<keyword evidence="2 7" id="KW-0479">Metal-binding</keyword>
<feature type="binding site" evidence="7">
    <location>
        <position position="116"/>
    </location>
    <ligand>
        <name>Zn(2+)</name>
        <dbReference type="ChEBI" id="CHEBI:29105"/>
        <label>1</label>
    </ligand>
</feature>
<feature type="binding site" evidence="7">
    <location>
        <position position="220"/>
    </location>
    <ligand>
        <name>Zn(2+)</name>
        <dbReference type="ChEBI" id="CHEBI:29105"/>
        <label>2</label>
    </ligand>
</feature>
<dbReference type="PROSITE" id="PS00730">
    <property type="entry name" value="AP_NUCLEASE_F2_2"/>
    <property type="match status" value="1"/>
</dbReference>
<evidence type="ECO:0000256" key="2">
    <source>
        <dbReference type="ARBA" id="ARBA00022723"/>
    </source>
</evidence>
<comment type="function">
    <text evidence="7">Endonuclease IV plays a role in DNA repair. It cleaves phosphodiester bonds at apurinic or apyrimidinic (AP) sites, generating a 3'-hydroxyl group and a 5'-terminal sugar phosphate.</text>
</comment>
<keyword evidence="7" id="KW-0540">Nuclease</keyword>
<evidence type="ECO:0000256" key="3">
    <source>
        <dbReference type="ARBA" id="ARBA00022763"/>
    </source>
</evidence>
<feature type="binding site" evidence="7">
    <location>
        <position position="152"/>
    </location>
    <ligand>
        <name>Zn(2+)</name>
        <dbReference type="ChEBI" id="CHEBI:29105"/>
        <label>2</label>
    </ligand>
</feature>
<keyword evidence="5 7" id="KW-0862">Zinc</keyword>
<feature type="binding site" evidence="7">
    <location>
        <position position="233"/>
    </location>
    <ligand>
        <name>Zn(2+)</name>
        <dbReference type="ChEBI" id="CHEBI:29105"/>
        <label>3</label>
    </ligand>
</feature>
<dbReference type="PROSITE" id="PS00731">
    <property type="entry name" value="AP_NUCLEASE_F2_3"/>
    <property type="match status" value="1"/>
</dbReference>
<proteinExistence type="inferred from homology"/>
<organism evidence="9 10">
    <name type="scientific">Candidatus Malacoplasma girerdii</name>
    <dbReference type="NCBI Taxonomy" id="1318617"/>
    <lineage>
        <taxon>Bacteria</taxon>
        <taxon>Bacillati</taxon>
        <taxon>Mycoplasmatota</taxon>
        <taxon>Mycoplasmoidales</taxon>
        <taxon>Mycoplasmoidaceae</taxon>
        <taxon>Malacoplasma</taxon>
    </lineage>
</organism>
<dbReference type="AlphaFoldDB" id="A0A097SSR5"/>
<dbReference type="FunFam" id="3.20.20.150:FF:000001">
    <property type="entry name" value="Probable endonuclease 4"/>
    <property type="match status" value="1"/>
</dbReference>
<evidence type="ECO:0000313" key="10">
    <source>
        <dbReference type="Proteomes" id="UP000030066"/>
    </source>
</evidence>